<gene>
    <name evidence="2" type="ORF">PF008_g16224</name>
</gene>
<dbReference type="EMBL" id="QXFY01001102">
    <property type="protein sequence ID" value="KAE9328214.1"/>
    <property type="molecule type" value="Genomic_DNA"/>
</dbReference>
<dbReference type="Proteomes" id="UP000486351">
    <property type="component" value="Unassembled WGS sequence"/>
</dbReference>
<protein>
    <submittedName>
        <fullName evidence="2">Uncharacterized protein</fullName>
    </submittedName>
</protein>
<keyword evidence="1" id="KW-0812">Transmembrane</keyword>
<sequence>MVPTTSTTFVVIGLGKLTACTLAWYSSERDSRLIGTGGQHAGDSAAGDAI</sequence>
<keyword evidence="1" id="KW-1133">Transmembrane helix</keyword>
<organism evidence="2 3">
    <name type="scientific">Phytophthora fragariae</name>
    <dbReference type="NCBI Taxonomy" id="53985"/>
    <lineage>
        <taxon>Eukaryota</taxon>
        <taxon>Sar</taxon>
        <taxon>Stramenopiles</taxon>
        <taxon>Oomycota</taxon>
        <taxon>Peronosporomycetes</taxon>
        <taxon>Peronosporales</taxon>
        <taxon>Peronosporaceae</taxon>
        <taxon>Phytophthora</taxon>
    </lineage>
</organism>
<evidence type="ECO:0000313" key="2">
    <source>
        <dbReference type="EMBL" id="KAE9328214.1"/>
    </source>
</evidence>
<evidence type="ECO:0000256" key="1">
    <source>
        <dbReference type="SAM" id="Phobius"/>
    </source>
</evidence>
<feature type="transmembrane region" description="Helical" evidence="1">
    <location>
        <begin position="6"/>
        <end position="25"/>
    </location>
</feature>
<name>A0A6G0RCY9_9STRA</name>
<dbReference type="AlphaFoldDB" id="A0A6G0RCY9"/>
<reference evidence="2 3" key="1">
    <citation type="submission" date="2018-09" db="EMBL/GenBank/DDBJ databases">
        <title>Genomic investigation of the strawberry pathogen Phytophthora fragariae indicates pathogenicity is determined by transcriptional variation in three key races.</title>
        <authorList>
            <person name="Adams T.M."/>
            <person name="Armitage A.D."/>
            <person name="Sobczyk M.K."/>
            <person name="Bates H.J."/>
            <person name="Dunwell J.M."/>
            <person name="Nellist C.F."/>
            <person name="Harrison R.J."/>
        </authorList>
    </citation>
    <scope>NUCLEOTIDE SEQUENCE [LARGE SCALE GENOMIC DNA]</scope>
    <source>
        <strain evidence="2 3">NOV-77</strain>
    </source>
</reference>
<comment type="caution">
    <text evidence="2">The sequence shown here is derived from an EMBL/GenBank/DDBJ whole genome shotgun (WGS) entry which is preliminary data.</text>
</comment>
<proteinExistence type="predicted"/>
<keyword evidence="1" id="KW-0472">Membrane</keyword>
<accession>A0A6G0RCY9</accession>
<evidence type="ECO:0000313" key="3">
    <source>
        <dbReference type="Proteomes" id="UP000486351"/>
    </source>
</evidence>